<dbReference type="InterPro" id="IPR029146">
    <property type="entry name" value="Ten1_animal_plant"/>
</dbReference>
<evidence type="ECO:0000259" key="1">
    <source>
        <dbReference type="Pfam" id="PF14780"/>
    </source>
</evidence>
<dbReference type="Gene3D" id="2.40.50.140">
    <property type="entry name" value="Nucleic acid-binding proteins"/>
    <property type="match status" value="1"/>
</dbReference>
<dbReference type="OrthoDB" id="6257070at2759"/>
<dbReference type="GO" id="GO:0003697">
    <property type="term" value="F:single-stranded DNA binding"/>
    <property type="evidence" value="ECO:0007669"/>
    <property type="project" value="InterPro"/>
</dbReference>
<dbReference type="InterPro" id="IPR027951">
    <property type="entry name" value="Nepro_N"/>
</dbReference>
<dbReference type="EMBL" id="UYSG01001559">
    <property type="protein sequence ID" value="VDL46364.1"/>
    <property type="molecule type" value="Genomic_DNA"/>
</dbReference>
<sequence length="450" mass="51704">MWIDNVMESRIIKNKDYRIGFCAVHHVVRISSGFGIDEMRSFGKMYFGFHYCHILLAFIKRNLENFNQLFNKWNMRNYDFVLANRAVHRFRNQQRHFIHFEEFCHLNRRLRKASTGRSNFCIKHIIHSLESVSEPDQCVSRNCIDFLLLAINNWHNEIVVIRSLAANCWKHTERQMLTGHFVKLATLILCVLARILIMSEKSISLSVELYNSIWAIRDQIPSVGVSVDYLSRLPQNMTVESMITLNKVCTAFLKLAPEIAPTESIEPDPKKVPQNISKPSNLFSEMCAIPISSTKTPKNKYNHNRSNYSTPIVPGIEFAAYVLFDELYTEFDNFSRVVQANGLNVRILGLVSAYVAETNIVEILSPSKRDGLPCILVDISLLSEDFKRALSGEAGLDRLVQFIGRLSLSPGNNKTWCLLAMTYKFMDGVDLKSYEEVVRITRPYAKAINF</sequence>
<dbReference type="Proteomes" id="UP000274504">
    <property type="component" value="Unassembled WGS sequence"/>
</dbReference>
<evidence type="ECO:0000313" key="2">
    <source>
        <dbReference type="EMBL" id="VDL46364.1"/>
    </source>
</evidence>
<name>A0A0R3SH45_HYMDI</name>
<dbReference type="AlphaFoldDB" id="A0A0R3SH45"/>
<proteinExistence type="predicted"/>
<dbReference type="WBParaSite" id="HDID_0000425701-mRNA-1">
    <property type="protein sequence ID" value="HDID_0000425701-mRNA-1"/>
    <property type="gene ID" value="HDID_0000425701"/>
</dbReference>
<evidence type="ECO:0000313" key="3">
    <source>
        <dbReference type="Proteomes" id="UP000274504"/>
    </source>
</evidence>
<reference evidence="2 3" key="2">
    <citation type="submission" date="2018-11" db="EMBL/GenBank/DDBJ databases">
        <authorList>
            <consortium name="Pathogen Informatics"/>
        </authorList>
    </citation>
    <scope>NUCLEOTIDE SEQUENCE [LARGE SCALE GENOMIC DNA]</scope>
</reference>
<dbReference type="InterPro" id="IPR012340">
    <property type="entry name" value="NA-bd_OB-fold"/>
</dbReference>
<dbReference type="STRING" id="6216.A0A0R3SH45"/>
<accession>A0A0R3SH45</accession>
<organism evidence="4">
    <name type="scientific">Hymenolepis diminuta</name>
    <name type="common">Rat tapeworm</name>
    <dbReference type="NCBI Taxonomy" id="6216"/>
    <lineage>
        <taxon>Eukaryota</taxon>
        <taxon>Metazoa</taxon>
        <taxon>Spiralia</taxon>
        <taxon>Lophotrochozoa</taxon>
        <taxon>Platyhelminthes</taxon>
        <taxon>Cestoda</taxon>
        <taxon>Eucestoda</taxon>
        <taxon>Cyclophyllidea</taxon>
        <taxon>Hymenolepididae</taxon>
        <taxon>Hymenolepis</taxon>
    </lineage>
</organism>
<reference evidence="4" key="1">
    <citation type="submission" date="2017-02" db="UniProtKB">
        <authorList>
            <consortium name="WormBaseParasite"/>
        </authorList>
    </citation>
    <scope>IDENTIFICATION</scope>
</reference>
<dbReference type="GO" id="GO:1990879">
    <property type="term" value="C:CST complex"/>
    <property type="evidence" value="ECO:0007669"/>
    <property type="project" value="InterPro"/>
</dbReference>
<dbReference type="Pfam" id="PF14780">
    <property type="entry name" value="NEPRO_N"/>
    <property type="match status" value="1"/>
</dbReference>
<gene>
    <name evidence="2" type="ORF">HDID_LOCUS4255</name>
</gene>
<feature type="domain" description="Nucleolus and neural progenitor protein-like N-terminal" evidence="1">
    <location>
        <begin position="64"/>
        <end position="213"/>
    </location>
</feature>
<protein>
    <submittedName>
        <fullName evidence="4">DUF4477 domain-containing protein</fullName>
    </submittedName>
</protein>
<dbReference type="Pfam" id="PF15490">
    <property type="entry name" value="Ten1_2"/>
    <property type="match status" value="1"/>
</dbReference>
<evidence type="ECO:0000313" key="4">
    <source>
        <dbReference type="WBParaSite" id="HDID_0000425701-mRNA-1"/>
    </source>
</evidence>